<feature type="chain" id="PRO_5042141904" description="NADP-dependent oxidoreductase domain-containing protein" evidence="1">
    <location>
        <begin position="20"/>
        <end position="325"/>
    </location>
</feature>
<dbReference type="InterPro" id="IPR036812">
    <property type="entry name" value="NAD(P)_OxRdtase_dom_sf"/>
</dbReference>
<organism evidence="3 4">
    <name type="scientific">Chaetoceros tenuissimus</name>
    <dbReference type="NCBI Taxonomy" id="426638"/>
    <lineage>
        <taxon>Eukaryota</taxon>
        <taxon>Sar</taxon>
        <taxon>Stramenopiles</taxon>
        <taxon>Ochrophyta</taxon>
        <taxon>Bacillariophyta</taxon>
        <taxon>Coscinodiscophyceae</taxon>
        <taxon>Chaetocerotophycidae</taxon>
        <taxon>Chaetocerotales</taxon>
        <taxon>Chaetocerotaceae</taxon>
        <taxon>Chaetoceros</taxon>
    </lineage>
</organism>
<feature type="signal peptide" evidence="1">
    <location>
        <begin position="1"/>
        <end position="19"/>
    </location>
</feature>
<proteinExistence type="predicted"/>
<gene>
    <name evidence="3" type="ORF">CTEN210_17736</name>
</gene>
<dbReference type="Gene3D" id="3.20.20.100">
    <property type="entry name" value="NADP-dependent oxidoreductase domain"/>
    <property type="match status" value="1"/>
</dbReference>
<keyword evidence="4" id="KW-1185">Reference proteome</keyword>
<reference evidence="3 4" key="1">
    <citation type="journal article" date="2021" name="Sci. Rep.">
        <title>The genome of the diatom Chaetoceros tenuissimus carries an ancient integrated fragment of an extant virus.</title>
        <authorList>
            <person name="Hongo Y."/>
            <person name="Kimura K."/>
            <person name="Takaki Y."/>
            <person name="Yoshida Y."/>
            <person name="Baba S."/>
            <person name="Kobayashi G."/>
            <person name="Nagasaki K."/>
            <person name="Hano T."/>
            <person name="Tomaru Y."/>
        </authorList>
    </citation>
    <scope>NUCLEOTIDE SEQUENCE [LARGE SCALE GENOMIC DNA]</scope>
    <source>
        <strain evidence="3 4">NIES-3715</strain>
    </source>
</reference>
<evidence type="ECO:0000313" key="4">
    <source>
        <dbReference type="Proteomes" id="UP001054902"/>
    </source>
</evidence>
<dbReference type="AlphaFoldDB" id="A0AAD3DD95"/>
<dbReference type="SUPFAM" id="SSF51430">
    <property type="entry name" value="NAD(P)-linked oxidoreductase"/>
    <property type="match status" value="1"/>
</dbReference>
<protein>
    <recommendedName>
        <fullName evidence="2">NADP-dependent oxidoreductase domain-containing protein</fullName>
    </recommendedName>
</protein>
<comment type="caution">
    <text evidence="3">The sequence shown here is derived from an EMBL/GenBank/DDBJ whole genome shotgun (WGS) entry which is preliminary data.</text>
</comment>
<dbReference type="InterPro" id="IPR023210">
    <property type="entry name" value="NADP_OxRdtase_dom"/>
</dbReference>
<dbReference type="EMBL" id="BLLK01000074">
    <property type="protein sequence ID" value="GFH61260.1"/>
    <property type="molecule type" value="Genomic_DNA"/>
</dbReference>
<keyword evidence="1" id="KW-0732">Signal</keyword>
<evidence type="ECO:0000313" key="3">
    <source>
        <dbReference type="EMBL" id="GFH61260.1"/>
    </source>
</evidence>
<dbReference type="Pfam" id="PF00248">
    <property type="entry name" value="Aldo_ket_red"/>
    <property type="match status" value="1"/>
</dbReference>
<name>A0AAD3DD95_9STRA</name>
<evidence type="ECO:0000259" key="2">
    <source>
        <dbReference type="Pfam" id="PF00248"/>
    </source>
</evidence>
<dbReference type="Proteomes" id="UP001054902">
    <property type="component" value="Unassembled WGS sequence"/>
</dbReference>
<feature type="domain" description="NADP-dependent oxidoreductase" evidence="2">
    <location>
        <begin position="88"/>
        <end position="227"/>
    </location>
</feature>
<sequence length="325" mass="36451">MLLQLLVAVLVVCSSLCEAFEFSTTRFTSKSGLPVARYGLGGAARSTQPSTLPSLYIQELEENIAPFFFYYNPHRYPDFMKGIKDACRTNREDIFIAGGGTSRSIASLDQRLADCLQYCGNEYLDLFILEYVLPDEMETIDENDYSKAEIGTELLNAIKYCRQWVKDGKVRCIGISTHSHVVGSILANVPDIDTLMLRYGMSHKEAAEKLSLPTARENDKPVICFTSTRWNSLQDGLGNGQDEFGSNDVPASSDCLSFVFGSIHSPPIEFVLHSARDEDELVKCLSGMKLGFSSSDEEKKWRAHGKIFEDRNDDGFDEYPEERHL</sequence>
<evidence type="ECO:0000256" key="1">
    <source>
        <dbReference type="SAM" id="SignalP"/>
    </source>
</evidence>
<accession>A0AAD3DD95</accession>